<feature type="region of interest" description="Disordered" evidence="1">
    <location>
        <begin position="187"/>
        <end position="206"/>
    </location>
</feature>
<reference evidence="3 4" key="1">
    <citation type="submission" date="2022-10" db="EMBL/GenBank/DDBJ databases">
        <authorList>
            <person name="Xie J."/>
            <person name="Shen N."/>
        </authorList>
    </citation>
    <scope>NUCLEOTIDE SEQUENCE [LARGE SCALE GENOMIC DNA]</scope>
    <source>
        <strain evidence="3 4">YIM65594</strain>
    </source>
</reference>
<accession>A0ABU6FDJ3</accession>
<feature type="compositionally biased region" description="Low complexity" evidence="1">
    <location>
        <begin position="187"/>
        <end position="196"/>
    </location>
</feature>
<proteinExistence type="predicted"/>
<protein>
    <recommendedName>
        <fullName evidence="5">ATP-binding protein</fullName>
    </recommendedName>
</protein>
<keyword evidence="2" id="KW-0732">Signal</keyword>
<evidence type="ECO:0000256" key="1">
    <source>
        <dbReference type="SAM" id="MobiDB-lite"/>
    </source>
</evidence>
<dbReference type="Proteomes" id="UP001354931">
    <property type="component" value="Unassembled WGS sequence"/>
</dbReference>
<keyword evidence="4" id="KW-1185">Reference proteome</keyword>
<comment type="caution">
    <text evidence="3">The sequence shown here is derived from an EMBL/GenBank/DDBJ whole genome shotgun (WGS) entry which is preliminary data.</text>
</comment>
<name>A0ABU6FDJ3_9ACTN</name>
<evidence type="ECO:0000313" key="4">
    <source>
        <dbReference type="Proteomes" id="UP001354931"/>
    </source>
</evidence>
<organism evidence="3 4">
    <name type="scientific">Streptomyces endophyticus</name>
    <dbReference type="NCBI Taxonomy" id="714166"/>
    <lineage>
        <taxon>Bacteria</taxon>
        <taxon>Bacillati</taxon>
        <taxon>Actinomycetota</taxon>
        <taxon>Actinomycetes</taxon>
        <taxon>Kitasatosporales</taxon>
        <taxon>Streptomycetaceae</taxon>
        <taxon>Streptomyces</taxon>
    </lineage>
</organism>
<gene>
    <name evidence="3" type="ORF">OKJ99_31935</name>
</gene>
<dbReference type="RefSeq" id="WP_326021442.1">
    <property type="nucleotide sequence ID" value="NZ_JAOZYC010000157.1"/>
</dbReference>
<evidence type="ECO:0000313" key="3">
    <source>
        <dbReference type="EMBL" id="MEB8342116.1"/>
    </source>
</evidence>
<feature type="chain" id="PRO_5047062631" description="ATP-binding protein" evidence="2">
    <location>
        <begin position="30"/>
        <end position="206"/>
    </location>
</feature>
<evidence type="ECO:0000256" key="2">
    <source>
        <dbReference type="SAM" id="SignalP"/>
    </source>
</evidence>
<sequence>MRISRKAGLLASSALCGALALGAAGPAFSSVTDAPARSGSSESVAPLPGAEALAKQNTALAGAGAVVQPVTDLVAGVLKAPDGKLPKDEATKHAADVKKALDGLAAGAKAATDKAGAPGARAQAPGPELVAKAAADLQTKVDALVKASAAGDAKATAAALQATLTGTVNVVVAIVLGGDLPAPDLKGLPKLPTLPGVDPAQTLPSL</sequence>
<dbReference type="EMBL" id="JAOZYC010000157">
    <property type="protein sequence ID" value="MEB8342116.1"/>
    <property type="molecule type" value="Genomic_DNA"/>
</dbReference>
<feature type="signal peptide" evidence="2">
    <location>
        <begin position="1"/>
        <end position="29"/>
    </location>
</feature>
<evidence type="ECO:0008006" key="5">
    <source>
        <dbReference type="Google" id="ProtNLM"/>
    </source>
</evidence>